<dbReference type="SUPFAM" id="SSF53335">
    <property type="entry name" value="S-adenosyl-L-methionine-dependent methyltransferases"/>
    <property type="match status" value="1"/>
</dbReference>
<name>A0ABS3JCP1_9BACT</name>
<comment type="caution">
    <text evidence="2">The sequence shown here is derived from an EMBL/GenBank/DDBJ whole genome shotgun (WGS) entry which is preliminary data.</text>
</comment>
<dbReference type="PANTHER" id="PTHR48090">
    <property type="entry name" value="UNDECAPRENYL-PHOSPHATE 4-DEOXY-4-FORMAMIDO-L-ARABINOSE TRANSFERASE-RELATED"/>
    <property type="match status" value="1"/>
</dbReference>
<dbReference type="EMBL" id="JAFMYW010000001">
    <property type="protein sequence ID" value="MBO0947206.1"/>
    <property type="molecule type" value="Genomic_DNA"/>
</dbReference>
<evidence type="ECO:0000259" key="1">
    <source>
        <dbReference type="Pfam" id="PF00535"/>
    </source>
</evidence>
<dbReference type="CDD" id="cd04179">
    <property type="entry name" value="DPM_DPG-synthase_like"/>
    <property type="match status" value="1"/>
</dbReference>
<reference evidence="2 3" key="1">
    <citation type="submission" date="2021-03" db="EMBL/GenBank/DDBJ databases">
        <title>Fibrella sp. HMF5405 genome sequencing and assembly.</title>
        <authorList>
            <person name="Kang H."/>
            <person name="Kim H."/>
            <person name="Bae S."/>
            <person name="Joh K."/>
        </authorList>
    </citation>
    <scope>NUCLEOTIDE SEQUENCE [LARGE SCALE GENOMIC DNA]</scope>
    <source>
        <strain evidence="2 3">HMF5405</strain>
    </source>
</reference>
<dbReference type="Pfam" id="PF00535">
    <property type="entry name" value="Glycos_transf_2"/>
    <property type="match status" value="1"/>
</dbReference>
<organism evidence="2 3">
    <name type="scientific">Fibrella forsythiae</name>
    <dbReference type="NCBI Taxonomy" id="2817061"/>
    <lineage>
        <taxon>Bacteria</taxon>
        <taxon>Pseudomonadati</taxon>
        <taxon>Bacteroidota</taxon>
        <taxon>Cytophagia</taxon>
        <taxon>Cytophagales</taxon>
        <taxon>Spirosomataceae</taxon>
        <taxon>Fibrella</taxon>
    </lineage>
</organism>
<dbReference type="RefSeq" id="WP_207327123.1">
    <property type="nucleotide sequence ID" value="NZ_JAFMYW010000001.1"/>
</dbReference>
<keyword evidence="3" id="KW-1185">Reference proteome</keyword>
<feature type="domain" description="Glycosyltransferase 2-like" evidence="1">
    <location>
        <begin position="235"/>
        <end position="375"/>
    </location>
</feature>
<proteinExistence type="predicted"/>
<dbReference type="PANTHER" id="PTHR48090:SF7">
    <property type="entry name" value="RFBJ PROTEIN"/>
    <property type="match status" value="1"/>
</dbReference>
<dbReference type="Pfam" id="PF13489">
    <property type="entry name" value="Methyltransf_23"/>
    <property type="match status" value="1"/>
</dbReference>
<evidence type="ECO:0000313" key="2">
    <source>
        <dbReference type="EMBL" id="MBO0947206.1"/>
    </source>
</evidence>
<accession>A0ABS3JCP1</accession>
<evidence type="ECO:0000313" key="3">
    <source>
        <dbReference type="Proteomes" id="UP000664628"/>
    </source>
</evidence>
<dbReference type="SUPFAM" id="SSF53448">
    <property type="entry name" value="Nucleotide-diphospho-sugar transferases"/>
    <property type="match status" value="1"/>
</dbReference>
<dbReference type="InterPro" id="IPR001173">
    <property type="entry name" value="Glyco_trans_2-like"/>
</dbReference>
<dbReference type="InterPro" id="IPR029063">
    <property type="entry name" value="SAM-dependent_MTases_sf"/>
</dbReference>
<dbReference type="Proteomes" id="UP000664628">
    <property type="component" value="Unassembled WGS sequence"/>
</dbReference>
<dbReference type="Gene3D" id="3.90.550.10">
    <property type="entry name" value="Spore Coat Polysaccharide Biosynthesis Protein SpsA, Chain A"/>
    <property type="match status" value="1"/>
</dbReference>
<protein>
    <submittedName>
        <fullName evidence="2">Glycosyltransferase</fullName>
    </submittedName>
</protein>
<dbReference type="Gene3D" id="3.40.50.150">
    <property type="entry name" value="Vaccinia Virus protein VP39"/>
    <property type="match status" value="1"/>
</dbReference>
<dbReference type="InterPro" id="IPR029044">
    <property type="entry name" value="Nucleotide-diphossugar_trans"/>
</dbReference>
<dbReference type="CDD" id="cd02440">
    <property type="entry name" value="AdoMet_MTases"/>
    <property type="match status" value="1"/>
</dbReference>
<sequence>MLSTDDQIETKAGAVRQQWINRNKYYYNSLTRFLQYNIPAGKSILEVGCGTGYLLNSLKPSRGVGIDIRADLLEFAKATYPDLTFYQQDASQPITSGETFDYIVLSDTIGYLSDVQQVFSQLHDACHADTRLIITYQNALWSPVLTMAESIGLKMPEKRQNWLDRGDIANLLTISDFDLIRAGRRMLMPRYVPLLSEFMNRYIVNLPGFNRLGLYTFVVARSLRHAVPVTAPSVTVVVPARNEAGNIEDIVRRTPQMGSRTELLFVEGNSTDTTWAEIQRVCATYTGPLELSCMQQPGKGKGDAVRKGYSHATGDILMILDADMTVPPEDLPKFYEAIASGRGEYINGSRLVYPMEDQAMRTLNLMGNKFFSMAFSWLLNQRIKDTLCGTKVLTQANYNRLAAGRGYFGEFDPFGDFDLIFGSAKLNLKFVEIPIRYRARTYGETNISRFKHGWLLLKMTFFALNKIKFV</sequence>
<dbReference type="InterPro" id="IPR050256">
    <property type="entry name" value="Glycosyltransferase_2"/>
</dbReference>
<gene>
    <name evidence="2" type="ORF">J2I46_01330</name>
</gene>